<protein>
    <submittedName>
        <fullName evidence="1">Uncharacterized protein</fullName>
    </submittedName>
</protein>
<sequence length="38" mass="4374">ANNPKEIIKIATKTSKMVKPLSFAFNLLTTNLSYEYRQ</sequence>
<evidence type="ECO:0000313" key="1">
    <source>
        <dbReference type="EMBL" id="GAG23020.1"/>
    </source>
</evidence>
<dbReference type="EMBL" id="BARS01031871">
    <property type="protein sequence ID" value="GAG23020.1"/>
    <property type="molecule type" value="Genomic_DNA"/>
</dbReference>
<name>X0VXK2_9ZZZZ</name>
<reference evidence="1" key="1">
    <citation type="journal article" date="2014" name="Front. Microbiol.">
        <title>High frequency of phylogenetically diverse reductive dehalogenase-homologous genes in deep subseafloor sedimentary metagenomes.</title>
        <authorList>
            <person name="Kawai M."/>
            <person name="Futagami T."/>
            <person name="Toyoda A."/>
            <person name="Takaki Y."/>
            <person name="Nishi S."/>
            <person name="Hori S."/>
            <person name="Arai W."/>
            <person name="Tsubouchi T."/>
            <person name="Morono Y."/>
            <person name="Uchiyama I."/>
            <person name="Ito T."/>
            <person name="Fujiyama A."/>
            <person name="Inagaki F."/>
            <person name="Takami H."/>
        </authorList>
    </citation>
    <scope>NUCLEOTIDE SEQUENCE</scope>
    <source>
        <strain evidence="1">Expedition CK06-06</strain>
    </source>
</reference>
<dbReference type="AlphaFoldDB" id="X0VXK2"/>
<feature type="non-terminal residue" evidence="1">
    <location>
        <position position="1"/>
    </location>
</feature>
<comment type="caution">
    <text evidence="1">The sequence shown here is derived from an EMBL/GenBank/DDBJ whole genome shotgun (WGS) entry which is preliminary data.</text>
</comment>
<accession>X0VXK2</accession>
<proteinExistence type="predicted"/>
<organism evidence="1">
    <name type="scientific">marine sediment metagenome</name>
    <dbReference type="NCBI Taxonomy" id="412755"/>
    <lineage>
        <taxon>unclassified sequences</taxon>
        <taxon>metagenomes</taxon>
        <taxon>ecological metagenomes</taxon>
    </lineage>
</organism>
<gene>
    <name evidence="1" type="ORF">S01H1_49529</name>
</gene>